<dbReference type="Pfam" id="PF04961">
    <property type="entry name" value="FTCD_C"/>
    <property type="match status" value="1"/>
</dbReference>
<dbReference type="RefSeq" id="WP_213172345.1">
    <property type="nucleotide sequence ID" value="NZ_CP070496.1"/>
</dbReference>
<accession>A0A895XUY2</accession>
<reference evidence="2" key="1">
    <citation type="submission" date="2021-02" db="EMBL/GenBank/DDBJ databases">
        <title>Natronoglycomyces albus gen. nov., sp. nov, a haloalkaliphilic actinobacterium from a soda solonchak soil.</title>
        <authorList>
            <person name="Sorokin D.Y."/>
            <person name="Khijniak T.V."/>
            <person name="Zakharycheva A.P."/>
            <person name="Boueva O.V."/>
            <person name="Ariskina E.V."/>
            <person name="Hahnke R.L."/>
            <person name="Bunk B."/>
            <person name="Sproer C."/>
            <person name="Schumann P."/>
            <person name="Evtushenko L.I."/>
            <person name="Kublanov I.V."/>
        </authorList>
    </citation>
    <scope>NUCLEOTIDE SEQUENCE</scope>
    <source>
        <strain evidence="2">DSM 106290</strain>
    </source>
</reference>
<proteinExistence type="predicted"/>
<feature type="domain" description="Cyclodeaminase/cyclohydrolase" evidence="1">
    <location>
        <begin position="6"/>
        <end position="185"/>
    </location>
</feature>
<sequence length="207" mass="21320">MRETTTQKWLDALASAQPAPGGGAAAGMNAALGAALISMVCNLTIGKPKYAESEEAMKVALQKAEAHRQTAIDLAEADADAFAAVSAAYKLPKDTDEEKAARTAAIQAALVAAAEVPLQVAQVSARIIALAGSILNGSNPNVVSDIGVAASSAKSALESAAYNVDINVKSIKDPEQRERLAAELNEALASKVQAEAIMDAVLRRIRA</sequence>
<dbReference type="GO" id="GO:0003824">
    <property type="term" value="F:catalytic activity"/>
    <property type="evidence" value="ECO:0007669"/>
    <property type="project" value="InterPro"/>
</dbReference>
<dbReference type="InterPro" id="IPR007044">
    <property type="entry name" value="Cyclodeamin/CycHdrlase"/>
</dbReference>
<evidence type="ECO:0000313" key="2">
    <source>
        <dbReference type="EMBL" id="QSB06336.1"/>
    </source>
</evidence>
<dbReference type="SUPFAM" id="SSF101262">
    <property type="entry name" value="Methenyltetrahydrofolate cyclohydrolase-like"/>
    <property type="match status" value="1"/>
</dbReference>
<dbReference type="Gene3D" id="1.20.120.680">
    <property type="entry name" value="Formiminotetrahydrofolate cyclodeaminase monomer, up-and-down helical bundle"/>
    <property type="match status" value="1"/>
</dbReference>
<dbReference type="EMBL" id="CP070496">
    <property type="protein sequence ID" value="QSB06336.1"/>
    <property type="molecule type" value="Genomic_DNA"/>
</dbReference>
<evidence type="ECO:0000259" key="1">
    <source>
        <dbReference type="Pfam" id="PF04961"/>
    </source>
</evidence>
<dbReference type="InterPro" id="IPR036178">
    <property type="entry name" value="Formintransfe-cycloase-like_sf"/>
</dbReference>
<protein>
    <submittedName>
        <fullName evidence="2">Cyclodeaminase/cyclohydrolase family protein</fullName>
    </submittedName>
</protein>
<dbReference type="KEGG" id="nav:JQS30_05350"/>
<evidence type="ECO:0000313" key="3">
    <source>
        <dbReference type="Proteomes" id="UP000662939"/>
    </source>
</evidence>
<organism evidence="2 3">
    <name type="scientific">Natronoglycomyces albus</name>
    <dbReference type="NCBI Taxonomy" id="2811108"/>
    <lineage>
        <taxon>Bacteria</taxon>
        <taxon>Bacillati</taxon>
        <taxon>Actinomycetota</taxon>
        <taxon>Actinomycetes</taxon>
        <taxon>Glycomycetales</taxon>
        <taxon>Glycomycetaceae</taxon>
        <taxon>Natronoglycomyces</taxon>
    </lineage>
</organism>
<gene>
    <name evidence="2" type="ORF">JQS30_05350</name>
</gene>
<dbReference type="AlphaFoldDB" id="A0A895XUY2"/>
<keyword evidence="3" id="KW-1185">Reference proteome</keyword>
<name>A0A895XUY2_9ACTN</name>
<dbReference type="Proteomes" id="UP000662939">
    <property type="component" value="Chromosome"/>
</dbReference>